<evidence type="ECO:0000256" key="1">
    <source>
        <dbReference type="SAM" id="MobiDB-lite"/>
    </source>
</evidence>
<organism evidence="2">
    <name type="scientific">uncultured Mycobacterium sp</name>
    <dbReference type="NCBI Taxonomy" id="171292"/>
    <lineage>
        <taxon>Bacteria</taxon>
        <taxon>Bacillati</taxon>
        <taxon>Actinomycetota</taxon>
        <taxon>Actinomycetes</taxon>
        <taxon>Mycobacteriales</taxon>
        <taxon>Mycobacteriaceae</taxon>
        <taxon>Mycobacterium</taxon>
        <taxon>environmental samples</taxon>
    </lineage>
</organism>
<gene>
    <name evidence="2" type="ORF">MHPYR_180095</name>
</gene>
<feature type="region of interest" description="Disordered" evidence="1">
    <location>
        <begin position="89"/>
        <end position="140"/>
    </location>
</feature>
<protein>
    <submittedName>
        <fullName evidence="2">Uncharacterized protein</fullName>
    </submittedName>
</protein>
<dbReference type="EMBL" id="FLQS01000010">
    <property type="protein sequence ID" value="SBS73861.1"/>
    <property type="molecule type" value="Genomic_DNA"/>
</dbReference>
<accession>A0A1Y5PCJ5</accession>
<proteinExistence type="predicted"/>
<evidence type="ECO:0000313" key="2">
    <source>
        <dbReference type="EMBL" id="SBS73861.1"/>
    </source>
</evidence>
<name>A0A1Y5PCJ5_9MYCO</name>
<dbReference type="AlphaFoldDB" id="A0A1Y5PCJ5"/>
<feature type="region of interest" description="Disordered" evidence="1">
    <location>
        <begin position="1"/>
        <end position="31"/>
    </location>
</feature>
<reference evidence="2" key="1">
    <citation type="submission" date="2016-03" db="EMBL/GenBank/DDBJ databases">
        <authorList>
            <person name="Ploux O."/>
        </authorList>
    </citation>
    <scope>NUCLEOTIDE SEQUENCE</scope>
    <source>
        <strain evidence="2">UC10</strain>
    </source>
</reference>
<sequence length="140" mass="14827">MAEVTEKPDGLKSGNDLDNIPDDLLGGPPPPADIMLAGKILTTLASPPGPGETVELHIRVRVYDTGTAYGDNGEGEPSPYRKTKLVSCWLPGQPEPEPVKSKAELDAEAEAEAAENQPPLPYDPQTDPEIDRPGFSDGAL</sequence>
<feature type="compositionally biased region" description="Low complexity" evidence="1">
    <location>
        <begin position="14"/>
        <end position="26"/>
    </location>
</feature>
<feature type="compositionally biased region" description="Basic and acidic residues" evidence="1">
    <location>
        <begin position="1"/>
        <end position="10"/>
    </location>
</feature>